<sequence>MVSQTIIDIIQSGRTLTHEVADNPKERIGKLAEKMFADIQLDSKKERVYRSRQDYSEEDLEQAFQCGKFPYRPSDLFLMIYCDVLECLHQDPWIGLVSPSLLGSSGVIPLTIVSVIPDIMRHYRNLIANADFEVIIATNYWEVSYSSSVIHQGLIELSKRHEGKPNKPVVKLIYDRGNPKQIFQNRQTVPPEGWEEVGLPSQKEIPNVQFEVFNYHRPIMGTFHAKYMIVDRKVACLNSNNIQDRVNVEMMTHIEGPIVDSFYDMALISWGEVLNPPLPLLKGGGGAPKEGEEYAFNEDNRYLRDISLAEGAKSNRQHWGSDNKPSPLTTEPKPTMPRGEVSERHLENTLKEVPEHLPSDINHPIEKLDPNDPDPIAKQHVPVMETSGGEEVQNTDMELKAAGDKYGPAQAVANHLNAGMQQTEPTALDEVAEGFHPHILHKPHKPFPIVMVNRGPRGSLARSDLEVPQNMAWLAAFRLAQNSIFIAISQTPTFNAHPVVEEILNACRRDIDCTLYLDLGFNDGGEMLPLQGGTNSKVITEMYTTLNAEGKQGNLKVYWYTAKDQNKPIDAADKRRNCHVLSKVMTAIVKFCIIDDHVAIQGNGNQDTQSWFHSQEINIMVDSAEMCAEWRAGLESNQNTRLYGRVSDKDGLWRDEEGNIMDSKGGKGGPLAILKGLHGALARVQGKGGF</sequence>
<organism evidence="3 4">
    <name type="scientific">Clathrus columnatus</name>
    <dbReference type="NCBI Taxonomy" id="1419009"/>
    <lineage>
        <taxon>Eukaryota</taxon>
        <taxon>Fungi</taxon>
        <taxon>Dikarya</taxon>
        <taxon>Basidiomycota</taxon>
        <taxon>Agaricomycotina</taxon>
        <taxon>Agaricomycetes</taxon>
        <taxon>Phallomycetidae</taxon>
        <taxon>Phallales</taxon>
        <taxon>Clathraceae</taxon>
        <taxon>Clathrus</taxon>
    </lineage>
</organism>
<proteinExistence type="predicted"/>
<dbReference type="InterPro" id="IPR001736">
    <property type="entry name" value="PLipase_D/transphosphatidylase"/>
</dbReference>
<dbReference type="AlphaFoldDB" id="A0AAV5A6N9"/>
<dbReference type="CDD" id="cd00138">
    <property type="entry name" value="PLDc_SF"/>
    <property type="match status" value="2"/>
</dbReference>
<feature type="compositionally biased region" description="Polar residues" evidence="1">
    <location>
        <begin position="317"/>
        <end position="329"/>
    </location>
</feature>
<feature type="domain" description="PLD phosphodiesterase" evidence="2">
    <location>
        <begin position="219"/>
        <end position="246"/>
    </location>
</feature>
<evidence type="ECO:0000313" key="4">
    <source>
        <dbReference type="Proteomes" id="UP001050691"/>
    </source>
</evidence>
<reference evidence="3" key="1">
    <citation type="submission" date="2021-10" db="EMBL/GenBank/DDBJ databases">
        <title>De novo Genome Assembly of Clathrus columnatus (Basidiomycota, Fungi) Using Illumina and Nanopore Sequence Data.</title>
        <authorList>
            <person name="Ogiso-Tanaka E."/>
            <person name="Itagaki H."/>
            <person name="Hosoya T."/>
            <person name="Hosaka K."/>
        </authorList>
    </citation>
    <scope>NUCLEOTIDE SEQUENCE</scope>
    <source>
        <strain evidence="3">MO-923</strain>
    </source>
</reference>
<dbReference type="GO" id="GO:0032049">
    <property type="term" value="P:cardiolipin biosynthetic process"/>
    <property type="evidence" value="ECO:0007669"/>
    <property type="project" value="UniProtKB-ARBA"/>
</dbReference>
<dbReference type="PANTHER" id="PTHR21248:SF22">
    <property type="entry name" value="PHOSPHOLIPASE D"/>
    <property type="match status" value="1"/>
</dbReference>
<protein>
    <recommendedName>
        <fullName evidence="2">PLD phosphodiesterase domain-containing protein</fullName>
    </recommendedName>
</protein>
<dbReference type="Proteomes" id="UP001050691">
    <property type="component" value="Unassembled WGS sequence"/>
</dbReference>
<feature type="region of interest" description="Disordered" evidence="1">
    <location>
        <begin position="313"/>
        <end position="341"/>
    </location>
</feature>
<evidence type="ECO:0000256" key="1">
    <source>
        <dbReference type="SAM" id="MobiDB-lite"/>
    </source>
</evidence>
<comment type="caution">
    <text evidence="3">The sequence shown here is derived from an EMBL/GenBank/DDBJ whole genome shotgun (WGS) entry which is preliminary data.</text>
</comment>
<gene>
    <name evidence="3" type="ORF">Clacol_003559</name>
</gene>
<dbReference type="EMBL" id="BPWL01000004">
    <property type="protein sequence ID" value="GJJ09337.1"/>
    <property type="molecule type" value="Genomic_DNA"/>
</dbReference>
<dbReference type="GO" id="GO:0030572">
    <property type="term" value="F:phosphatidyltransferase activity"/>
    <property type="evidence" value="ECO:0007669"/>
    <property type="project" value="UniProtKB-ARBA"/>
</dbReference>
<dbReference type="InterPro" id="IPR025202">
    <property type="entry name" value="PLD-like_dom"/>
</dbReference>
<name>A0AAV5A6N9_9AGAM</name>
<dbReference type="Pfam" id="PF13091">
    <property type="entry name" value="PLDc_2"/>
    <property type="match status" value="1"/>
</dbReference>
<dbReference type="Gene3D" id="3.30.870.10">
    <property type="entry name" value="Endonuclease Chain A"/>
    <property type="match status" value="2"/>
</dbReference>
<evidence type="ECO:0000259" key="2">
    <source>
        <dbReference type="PROSITE" id="PS50035"/>
    </source>
</evidence>
<evidence type="ECO:0000313" key="3">
    <source>
        <dbReference type="EMBL" id="GJJ09337.1"/>
    </source>
</evidence>
<dbReference type="SUPFAM" id="SSF56024">
    <property type="entry name" value="Phospholipase D/nuclease"/>
    <property type="match status" value="2"/>
</dbReference>
<dbReference type="PROSITE" id="PS50035">
    <property type="entry name" value="PLD"/>
    <property type="match status" value="1"/>
</dbReference>
<dbReference type="PANTHER" id="PTHR21248">
    <property type="entry name" value="CARDIOLIPIN SYNTHASE"/>
    <property type="match status" value="1"/>
</dbReference>
<keyword evidence="4" id="KW-1185">Reference proteome</keyword>
<accession>A0AAV5A6N9</accession>